<organism evidence="6 7">
    <name type="scientific">Candidatus Doudnabacteria bacterium CG10_big_fil_rev_8_21_14_0_10_41_10</name>
    <dbReference type="NCBI Taxonomy" id="1974551"/>
    <lineage>
        <taxon>Bacteria</taxon>
        <taxon>Candidatus Doudnaibacteriota</taxon>
    </lineage>
</organism>
<evidence type="ECO:0000256" key="5">
    <source>
        <dbReference type="SAM" id="Phobius"/>
    </source>
</evidence>
<gene>
    <name evidence="6" type="ORF">COT91_01570</name>
</gene>
<feature type="transmembrane region" description="Helical" evidence="5">
    <location>
        <begin position="6"/>
        <end position="25"/>
    </location>
</feature>
<protein>
    <recommendedName>
        <fullName evidence="8">DNA recombination protein RmuC</fullName>
    </recommendedName>
</protein>
<evidence type="ECO:0000313" key="6">
    <source>
        <dbReference type="EMBL" id="PIR97401.1"/>
    </source>
</evidence>
<evidence type="ECO:0000256" key="2">
    <source>
        <dbReference type="ARBA" id="ARBA00009840"/>
    </source>
</evidence>
<dbReference type="PANTHER" id="PTHR30563:SF0">
    <property type="entry name" value="DNA RECOMBINATION PROTEIN RMUC"/>
    <property type="match status" value="1"/>
</dbReference>
<dbReference type="Proteomes" id="UP000230557">
    <property type="component" value="Unassembled WGS sequence"/>
</dbReference>
<evidence type="ECO:0008006" key="8">
    <source>
        <dbReference type="Google" id="ProtNLM"/>
    </source>
</evidence>
<evidence type="ECO:0000256" key="4">
    <source>
        <dbReference type="ARBA" id="ARBA00023172"/>
    </source>
</evidence>
<keyword evidence="4" id="KW-0233">DNA recombination</keyword>
<sequence>MADIFLYIIITVLVVGFGTLLYFLLDLKKLTEKPTDDNSMKVMMEWMKEIKSGTDATREGMQKSIDETNRAINERLDNAGKVIGALSKELGQMSQIGPDIRKLTETLASPKLRGNFGEEMLENLLSPVLPRTHYEFQHKFKSGDMVDAVVRVGDKKLPIDSKFSMENYRLYKEAKTDEAAASVKKAFLKDVKKRIDEIHKKYILPQEGTFDFALMFIPSEGVFTEILEDAATYQYSKDKKVYLVSPNSLYHSLQIIMLSLRGQKINEAAHQILSMIAGIKQESEKFGKNLDVLSTHIKNTANTMGTVGNQYEKLKTNIENAATLKLDEVEKDKIEEKIL</sequence>
<reference evidence="7" key="1">
    <citation type="submission" date="2017-09" db="EMBL/GenBank/DDBJ databases">
        <title>Depth-based differentiation of microbial function through sediment-hosted aquifers and enrichment of novel symbionts in the deep terrestrial subsurface.</title>
        <authorList>
            <person name="Probst A.J."/>
            <person name="Ladd B."/>
            <person name="Jarett J.K."/>
            <person name="Geller-Mcgrath D.E."/>
            <person name="Sieber C.M.K."/>
            <person name="Emerson J.B."/>
            <person name="Anantharaman K."/>
            <person name="Thomas B.C."/>
            <person name="Malmstrom R."/>
            <person name="Stieglmeier M."/>
            <person name="Klingl A."/>
            <person name="Woyke T."/>
            <person name="Ryan C.M."/>
            <person name="Banfield J.F."/>
        </authorList>
    </citation>
    <scope>NUCLEOTIDE SEQUENCE [LARGE SCALE GENOMIC DNA]</scope>
</reference>
<evidence type="ECO:0000256" key="1">
    <source>
        <dbReference type="ARBA" id="ARBA00003416"/>
    </source>
</evidence>
<dbReference type="PANTHER" id="PTHR30563">
    <property type="entry name" value="DNA RECOMBINATION PROTEIN RMUC"/>
    <property type="match status" value="1"/>
</dbReference>
<accession>A0A2H0VE90</accession>
<dbReference type="InterPro" id="IPR003798">
    <property type="entry name" value="DNA_recombination_RmuC"/>
</dbReference>
<dbReference type="AlphaFoldDB" id="A0A2H0VE90"/>
<dbReference type="Pfam" id="PF02646">
    <property type="entry name" value="RmuC"/>
    <property type="match status" value="1"/>
</dbReference>
<proteinExistence type="inferred from homology"/>
<dbReference type="EMBL" id="PFAJ01000020">
    <property type="protein sequence ID" value="PIR97401.1"/>
    <property type="molecule type" value="Genomic_DNA"/>
</dbReference>
<keyword evidence="5" id="KW-0812">Transmembrane</keyword>
<keyword evidence="5" id="KW-1133">Transmembrane helix</keyword>
<name>A0A2H0VE90_9BACT</name>
<dbReference type="GO" id="GO:0006310">
    <property type="term" value="P:DNA recombination"/>
    <property type="evidence" value="ECO:0007669"/>
    <property type="project" value="UniProtKB-KW"/>
</dbReference>
<keyword evidence="5" id="KW-0472">Membrane</keyword>
<comment type="similarity">
    <text evidence="2">Belongs to the RmuC family.</text>
</comment>
<keyword evidence="3" id="KW-0175">Coiled coil</keyword>
<evidence type="ECO:0000256" key="3">
    <source>
        <dbReference type="ARBA" id="ARBA00023054"/>
    </source>
</evidence>
<comment type="caution">
    <text evidence="6">The sequence shown here is derived from an EMBL/GenBank/DDBJ whole genome shotgun (WGS) entry which is preliminary data.</text>
</comment>
<evidence type="ECO:0000313" key="7">
    <source>
        <dbReference type="Proteomes" id="UP000230557"/>
    </source>
</evidence>
<comment type="function">
    <text evidence="1">Involved in DNA recombination.</text>
</comment>